<dbReference type="RefSeq" id="WP_003952979.1">
    <property type="nucleotide sequence ID" value="NZ_CM000914.1"/>
</dbReference>
<dbReference type="EMBL" id="CM000914">
    <property type="protein sequence ID" value="EFG04523.2"/>
    <property type="molecule type" value="Genomic_DNA"/>
</dbReference>
<accession>B5GML9</accession>
<reference evidence="1 2" key="1">
    <citation type="journal article" date="2010" name="Genome Biol. Evol.">
        <title>The sequence of a 1.8-mb bacterial linear plasmid reveals a rich evolutionary reservoir of secondary metabolic pathways.</title>
        <authorList>
            <person name="Medema M.H."/>
            <person name="Trefzer A."/>
            <person name="Kovalchuk A."/>
            <person name="van den Berg M."/>
            <person name="Mueller U."/>
            <person name="Heijne W."/>
            <person name="Wu L."/>
            <person name="Alam M.T."/>
            <person name="Ronning C.M."/>
            <person name="Nierman W.C."/>
            <person name="Bovenberg R.A.L."/>
            <person name="Breitling R."/>
            <person name="Takano E."/>
        </authorList>
    </citation>
    <scope>NUCLEOTIDE SEQUENCE [LARGE SCALE GENOMIC DNA]</scope>
    <source>
        <strain evidence="2">ATCC 27064 / DSM 738 / JCM 4710 / NBRC 13307 / NCIMB 12785 / NRRL 3585 / VKM Ac-602</strain>
        <plasmid evidence="1">pSCL4</plasmid>
    </source>
</reference>
<evidence type="ECO:0008006" key="3">
    <source>
        <dbReference type="Google" id="ProtNLM"/>
    </source>
</evidence>
<evidence type="ECO:0000313" key="2">
    <source>
        <dbReference type="Proteomes" id="UP000002357"/>
    </source>
</evidence>
<name>B5GML9_STRCL</name>
<keyword evidence="2" id="KW-1185">Reference proteome</keyword>
<dbReference type="KEGG" id="sclf:BB341_29295"/>
<dbReference type="Pfam" id="PF03995">
    <property type="entry name" value="Inhibitor_I36"/>
    <property type="match status" value="1"/>
</dbReference>
<geneLocation type="plasmid" evidence="1 2">
    <name>pSCL4</name>
</geneLocation>
<dbReference type="AlphaFoldDB" id="B5GML9"/>
<dbReference type="Proteomes" id="UP000002357">
    <property type="component" value="Plasmid pSCL4"/>
</dbReference>
<keyword evidence="1" id="KW-0614">Plasmid</keyword>
<protein>
    <recommendedName>
        <fullName evidence="3">Peptidase inhibitor family I36</fullName>
    </recommendedName>
</protein>
<dbReference type="GeneID" id="93734123"/>
<evidence type="ECO:0000313" key="1">
    <source>
        <dbReference type="EMBL" id="EFG04523.2"/>
    </source>
</evidence>
<proteinExistence type="predicted"/>
<organism evidence="1 2">
    <name type="scientific">Streptomyces clavuligerus</name>
    <dbReference type="NCBI Taxonomy" id="1901"/>
    <lineage>
        <taxon>Bacteria</taxon>
        <taxon>Bacillati</taxon>
        <taxon>Actinomycetota</taxon>
        <taxon>Actinomycetes</taxon>
        <taxon>Kitasatosporales</taxon>
        <taxon>Streptomycetaceae</taxon>
        <taxon>Streptomyces</taxon>
    </lineage>
</organism>
<sequence>MSTTRLMSLLGPADRVTPKNGRTARRRVVHALLAVGTAAVLAGTATASTAADGPVNVPGVHTLNSNQHNEFGPSCPQGWFCIWGSYHLKYGSYALLPGADAPRVEDLRFANEGSMGGVYSWVNNSPVTYCGFEGNDYTGTKTTLKPFETADTSEYKSVKVC</sequence>
<dbReference type="OrthoDB" id="3871708at2"/>
<gene>
    <name evidence="1" type="ORF">SCLAV_p1037</name>
</gene>